<proteinExistence type="inferred from homology"/>
<sequence>MSQAKGGKFGGKEQNPSAKLDNATYQKLSETVSGFKGHDLEELAVLIMGISITELKEEKSTGPHDGIKLFLLGAPVESKEQKESRIDDCLRWYLLLRLVDLDRGHDSAKEARVNLSKILLEQKPYLAFENPYVGGKDGVHWKQCTGSKMHKSSKEMQKTPFRVAAKCGNSAVIAAMISTGRSFYERNQPVDERSRRTEYLGPDEQYWPLFKILQQYEPGKTSGETALLLAAKATSGSLETLEELLKVDGIVSVEEKGQKKHDETFKYAIEEGLPDVVEKFLNRPELVADFVTSENILLALEKLQSDDCTDRSRIAEYLVAKAEGENTVNRTVVEKIITAGFTKIWAATPQNILAPGLKDCLLHLAVWHQKYEFVKQFLDDPGSVKRKKAIIEGEDERYPLWYNNHSKKLSNREESDQPDARKTRSKIRSKIVNKMIHEVSEIETLTDIFYSSDETVGDLCFDMSAFNSASYRVSEFVDSLIWQSRKQKLLSYEKTLRYAEFPSLDMLVEERETFTESSHLKREHTEVFRILDWLKEKGVKTIIKLKVPDRLINPHDDIRMAELVDNLKVKILDWKVLDLSISVLEKETKDRLEELHLYSSGNRAVISHWFSDEGIYSLKNLKSLEIKIIQETCTSERRRALVQEIRSERAKFYSKKASPRANIGKIESIAWYATPKLADLRQIAHRVAPRLARWLLELSSIVMERKSREPHYQPTKVAILDNGILSISPVSHDSAEDPAAEAKATLAHDGTNGHGNTANAPGGGVPGSLADAAEEAEHSDGSKSLWTRIEEGRSFVDGDSRLSPWLFASNPHGTQMANLICAIDPYCQLFVARVAEDTMGITSKRVEQAIAWARTKKVDVISMSFIIGEYTESLRDEIEAASKEGIVMTCSAHDEGSRIQEAYPASYYAPDRSIIRFAACDEYGKILREDKKDGYDYLIRGQNVAAGVIPFLKSEDTITGSSVSTAIAAGLSSLILTCNRLNHLEGLRKRGIDRYKLVKERLGKMAEGRDKFVSLENFKSICDLLTEGH</sequence>
<keyword evidence="1" id="KW-0645">Protease</keyword>
<reference evidence="4" key="1">
    <citation type="journal article" date="2020" name="Stud. Mycol.">
        <title>101 Dothideomycetes genomes: a test case for predicting lifestyles and emergence of pathogens.</title>
        <authorList>
            <person name="Haridas S."/>
            <person name="Albert R."/>
            <person name="Binder M."/>
            <person name="Bloem J."/>
            <person name="Labutti K."/>
            <person name="Salamov A."/>
            <person name="Andreopoulos B."/>
            <person name="Baker S."/>
            <person name="Barry K."/>
            <person name="Bills G."/>
            <person name="Bluhm B."/>
            <person name="Cannon C."/>
            <person name="Castanera R."/>
            <person name="Culley D."/>
            <person name="Daum C."/>
            <person name="Ezra D."/>
            <person name="Gonzalez J."/>
            <person name="Henrissat B."/>
            <person name="Kuo A."/>
            <person name="Liang C."/>
            <person name="Lipzen A."/>
            <person name="Lutzoni F."/>
            <person name="Magnuson J."/>
            <person name="Mondo S."/>
            <person name="Nolan M."/>
            <person name="Ohm R."/>
            <person name="Pangilinan J."/>
            <person name="Park H.-J."/>
            <person name="Ramirez L."/>
            <person name="Alfaro M."/>
            <person name="Sun H."/>
            <person name="Tritt A."/>
            <person name="Yoshinaga Y."/>
            <person name="Zwiers L.-H."/>
            <person name="Turgeon B."/>
            <person name="Goodwin S."/>
            <person name="Spatafora J."/>
            <person name="Crous P."/>
            <person name="Grigoriev I."/>
        </authorList>
    </citation>
    <scope>NUCLEOTIDE SEQUENCE</scope>
    <source>
        <strain evidence="4">CBS 122367</strain>
    </source>
</reference>
<dbReference type="Gene3D" id="3.40.50.200">
    <property type="entry name" value="Peptidase S8/S53 domain"/>
    <property type="match status" value="1"/>
</dbReference>
<keyword evidence="1" id="KW-0720">Serine protease</keyword>
<feature type="active site" description="Charge relay system" evidence="1">
    <location>
        <position position="771"/>
    </location>
</feature>
<comment type="similarity">
    <text evidence="1">Belongs to the peptidase S8 family.</text>
</comment>
<feature type="active site" description="Charge relay system" evidence="1">
    <location>
        <position position="962"/>
    </location>
</feature>
<dbReference type="Gene3D" id="1.25.40.20">
    <property type="entry name" value="Ankyrin repeat-containing domain"/>
    <property type="match status" value="1"/>
</dbReference>
<feature type="domain" description="Peptidase S8/S53" evidence="3">
    <location>
        <begin position="752"/>
        <end position="977"/>
    </location>
</feature>
<evidence type="ECO:0000313" key="4">
    <source>
        <dbReference type="EMBL" id="KAF2678077.1"/>
    </source>
</evidence>
<dbReference type="OrthoDB" id="3795339at2759"/>
<dbReference type="GO" id="GO:0006508">
    <property type="term" value="P:proteolysis"/>
    <property type="evidence" value="ECO:0007669"/>
    <property type="project" value="UniProtKB-KW"/>
</dbReference>
<evidence type="ECO:0000256" key="1">
    <source>
        <dbReference type="PROSITE-ProRule" id="PRU01240"/>
    </source>
</evidence>
<evidence type="ECO:0000259" key="3">
    <source>
        <dbReference type="Pfam" id="PF00082"/>
    </source>
</evidence>
<name>A0A6G1IIL0_9PLEO</name>
<dbReference type="InterPro" id="IPR036852">
    <property type="entry name" value="Peptidase_S8/S53_dom_sf"/>
</dbReference>
<keyword evidence="5" id="KW-1185">Reference proteome</keyword>
<dbReference type="SUPFAM" id="SSF52743">
    <property type="entry name" value="Subtilisin-like"/>
    <property type="match status" value="1"/>
</dbReference>
<dbReference type="Proteomes" id="UP000799291">
    <property type="component" value="Unassembled WGS sequence"/>
</dbReference>
<dbReference type="SMART" id="SM00248">
    <property type="entry name" value="ANK"/>
    <property type="match status" value="4"/>
</dbReference>
<feature type="region of interest" description="Disordered" evidence="2">
    <location>
        <begin position="747"/>
        <end position="784"/>
    </location>
</feature>
<dbReference type="InterPro" id="IPR002110">
    <property type="entry name" value="Ankyrin_rpt"/>
</dbReference>
<organism evidence="4 5">
    <name type="scientific">Lentithecium fluviatile CBS 122367</name>
    <dbReference type="NCBI Taxonomy" id="1168545"/>
    <lineage>
        <taxon>Eukaryota</taxon>
        <taxon>Fungi</taxon>
        <taxon>Dikarya</taxon>
        <taxon>Ascomycota</taxon>
        <taxon>Pezizomycotina</taxon>
        <taxon>Dothideomycetes</taxon>
        <taxon>Pleosporomycetidae</taxon>
        <taxon>Pleosporales</taxon>
        <taxon>Massarineae</taxon>
        <taxon>Lentitheciaceae</taxon>
        <taxon>Lentithecium</taxon>
    </lineage>
</organism>
<dbReference type="AlphaFoldDB" id="A0A6G1IIL0"/>
<dbReference type="InterPro" id="IPR000209">
    <property type="entry name" value="Peptidase_S8/S53_dom"/>
</dbReference>
<accession>A0A6G1IIL0</accession>
<feature type="active site" description="Charge relay system" evidence="1">
    <location>
        <position position="812"/>
    </location>
</feature>
<evidence type="ECO:0000256" key="2">
    <source>
        <dbReference type="SAM" id="MobiDB-lite"/>
    </source>
</evidence>
<keyword evidence="1" id="KW-0378">Hydrolase</keyword>
<dbReference type="GO" id="GO:0004252">
    <property type="term" value="F:serine-type endopeptidase activity"/>
    <property type="evidence" value="ECO:0007669"/>
    <property type="project" value="UniProtKB-UniRule"/>
</dbReference>
<dbReference type="EMBL" id="MU005615">
    <property type="protein sequence ID" value="KAF2678077.1"/>
    <property type="molecule type" value="Genomic_DNA"/>
</dbReference>
<dbReference type="PROSITE" id="PS51892">
    <property type="entry name" value="SUBTILASE"/>
    <property type="match status" value="1"/>
</dbReference>
<evidence type="ECO:0000313" key="5">
    <source>
        <dbReference type="Proteomes" id="UP000799291"/>
    </source>
</evidence>
<feature type="region of interest" description="Disordered" evidence="2">
    <location>
        <begin position="1"/>
        <end position="22"/>
    </location>
</feature>
<protein>
    <submittedName>
        <fullName evidence="4">Subtilisin-like protein</fullName>
    </submittedName>
</protein>
<dbReference type="InterPro" id="IPR036770">
    <property type="entry name" value="Ankyrin_rpt-contain_sf"/>
</dbReference>
<dbReference type="Pfam" id="PF00082">
    <property type="entry name" value="Peptidase_S8"/>
    <property type="match status" value="1"/>
</dbReference>
<gene>
    <name evidence="4" type="ORF">K458DRAFT_143847</name>
</gene>